<dbReference type="Pfam" id="PF03807">
    <property type="entry name" value="F420_oxidored"/>
    <property type="match status" value="1"/>
</dbReference>
<dbReference type="Gene3D" id="1.10.1040.20">
    <property type="entry name" value="ProC-like, C-terminal domain"/>
    <property type="match status" value="1"/>
</dbReference>
<organism evidence="3 4">
    <name type="scientific">Brumimicrobium salinarum</name>
    <dbReference type="NCBI Taxonomy" id="2058658"/>
    <lineage>
        <taxon>Bacteria</taxon>
        <taxon>Pseudomonadati</taxon>
        <taxon>Bacteroidota</taxon>
        <taxon>Flavobacteriia</taxon>
        <taxon>Flavobacteriales</taxon>
        <taxon>Crocinitomicaceae</taxon>
        <taxon>Brumimicrobium</taxon>
    </lineage>
</organism>
<evidence type="ECO:0000259" key="1">
    <source>
        <dbReference type="Pfam" id="PF03807"/>
    </source>
</evidence>
<feature type="domain" description="DUF2520" evidence="2">
    <location>
        <begin position="142"/>
        <end position="264"/>
    </location>
</feature>
<evidence type="ECO:0000313" key="4">
    <source>
        <dbReference type="Proteomes" id="UP000236654"/>
    </source>
</evidence>
<keyword evidence="4" id="KW-1185">Reference proteome</keyword>
<dbReference type="Proteomes" id="UP000236654">
    <property type="component" value="Unassembled WGS sequence"/>
</dbReference>
<dbReference type="InterPro" id="IPR037108">
    <property type="entry name" value="TM1727-like_C_sf"/>
</dbReference>
<accession>A0A2I0R2V1</accession>
<dbReference type="EMBL" id="PJNI01000007">
    <property type="protein sequence ID" value="PKR80896.1"/>
    <property type="molecule type" value="Genomic_DNA"/>
</dbReference>
<dbReference type="InterPro" id="IPR036291">
    <property type="entry name" value="NAD(P)-bd_dom_sf"/>
</dbReference>
<protein>
    <submittedName>
        <fullName evidence="3">DUF2520 domain-containing protein</fullName>
    </submittedName>
</protein>
<dbReference type="SUPFAM" id="SSF48179">
    <property type="entry name" value="6-phosphogluconate dehydrogenase C-terminal domain-like"/>
    <property type="match status" value="1"/>
</dbReference>
<evidence type="ECO:0000259" key="2">
    <source>
        <dbReference type="Pfam" id="PF10728"/>
    </source>
</evidence>
<name>A0A2I0R2V1_9FLAO</name>
<dbReference type="Gene3D" id="3.40.50.720">
    <property type="entry name" value="NAD(P)-binding Rossmann-like Domain"/>
    <property type="match status" value="1"/>
</dbReference>
<gene>
    <name evidence="3" type="ORF">CW751_06920</name>
</gene>
<evidence type="ECO:0000313" key="3">
    <source>
        <dbReference type="EMBL" id="PKR80896.1"/>
    </source>
</evidence>
<dbReference type="OrthoDB" id="9810755at2"/>
<dbReference type="PANTHER" id="PTHR40459">
    <property type="entry name" value="CONSERVED HYPOTHETICAL ALANINE AND LEUCINE RICH PROTEIN"/>
    <property type="match status" value="1"/>
</dbReference>
<dbReference type="Pfam" id="PF10728">
    <property type="entry name" value="DUF2520"/>
    <property type="match status" value="1"/>
</dbReference>
<dbReference type="PANTHER" id="PTHR40459:SF1">
    <property type="entry name" value="CONSERVED HYPOTHETICAL ALANINE AND LEUCINE RICH PROTEIN"/>
    <property type="match status" value="1"/>
</dbReference>
<dbReference type="InterPro" id="IPR018931">
    <property type="entry name" value="DUF2520"/>
</dbReference>
<feature type="domain" description="Pyrroline-5-carboxylate reductase catalytic N-terminal" evidence="1">
    <location>
        <begin position="24"/>
        <end position="102"/>
    </location>
</feature>
<reference evidence="3 4" key="1">
    <citation type="submission" date="2017-12" db="EMBL/GenBank/DDBJ databases">
        <title>The draft genome sequence of Brumimicrobium saltpan LHR20.</title>
        <authorList>
            <person name="Do Z.-J."/>
            <person name="Luo H.-R."/>
        </authorList>
    </citation>
    <scope>NUCLEOTIDE SEQUENCE [LARGE SCALE GENOMIC DNA]</scope>
    <source>
        <strain evidence="3 4">LHR20</strain>
    </source>
</reference>
<sequence>MILMLILAENRGYFYNMINKDSDITIFGTGKVAHQLGSELKRKGNHINAVYGRNEQKAKKLSKKLKTKHITSATKIPSNSLVIICISDSAIPKVVASLDKNLKVAYTSGSIRLEDLPDRPYLGVFYPLQTFSINKLVDFSSIPFLIESRSELFEKELKSLASSVSNYVKCANSEDRYNLHIGAVMVNNFSNYLYHLAQKHLDEHDLDFKLLLPLIKETTEKLEILSPIEAQTGPAARGDKKIIQKHLNSISDPKTKALYALFSELIPKEIKKHEL</sequence>
<comment type="caution">
    <text evidence="3">The sequence shown here is derived from an EMBL/GenBank/DDBJ whole genome shotgun (WGS) entry which is preliminary data.</text>
</comment>
<proteinExistence type="predicted"/>
<dbReference type="InterPro" id="IPR028939">
    <property type="entry name" value="P5C_Rdtase_cat_N"/>
</dbReference>
<dbReference type="InterPro" id="IPR008927">
    <property type="entry name" value="6-PGluconate_DH-like_C_sf"/>
</dbReference>
<dbReference type="SUPFAM" id="SSF51735">
    <property type="entry name" value="NAD(P)-binding Rossmann-fold domains"/>
    <property type="match status" value="1"/>
</dbReference>
<dbReference type="AlphaFoldDB" id="A0A2I0R2V1"/>